<proteinExistence type="predicted"/>
<dbReference type="OrthoDB" id="283402at2759"/>
<dbReference type="Pfam" id="PF00400">
    <property type="entry name" value="WD40"/>
    <property type="match status" value="1"/>
</dbReference>
<dbReference type="SUPFAM" id="SSF50978">
    <property type="entry name" value="WD40 repeat-like"/>
    <property type="match status" value="1"/>
</dbReference>
<organism evidence="6 7">
    <name type="scientific">Ichthyophthirius multifiliis</name>
    <name type="common">White spot disease agent</name>
    <name type="synonym">Ich</name>
    <dbReference type="NCBI Taxonomy" id="5932"/>
    <lineage>
        <taxon>Eukaryota</taxon>
        <taxon>Sar</taxon>
        <taxon>Alveolata</taxon>
        <taxon>Ciliophora</taxon>
        <taxon>Intramacronucleata</taxon>
        <taxon>Oligohymenophorea</taxon>
        <taxon>Hymenostomatida</taxon>
        <taxon>Ophryoglenina</taxon>
        <taxon>Ichthyophthirius</taxon>
    </lineage>
</organism>
<dbReference type="PANTHER" id="PTHR47822">
    <property type="entry name" value="CARBOHYDRATE BINDING DOMAIN CONTAINING PROTEIN"/>
    <property type="match status" value="1"/>
</dbReference>
<dbReference type="InterPro" id="IPR024977">
    <property type="entry name" value="Apc4-like_WD40_dom"/>
</dbReference>
<evidence type="ECO:0000256" key="1">
    <source>
        <dbReference type="ARBA" id="ARBA00022574"/>
    </source>
</evidence>
<keyword evidence="1 3" id="KW-0853">WD repeat</keyword>
<keyword evidence="7" id="KW-1185">Reference proteome</keyword>
<protein>
    <recommendedName>
        <fullName evidence="5">Anaphase-promoting complex subunit 4-like WD40 domain-containing protein</fullName>
    </recommendedName>
</protein>
<dbReference type="OMA" id="MTIDYNT"/>
<dbReference type="STRING" id="857967.G0QS10"/>
<evidence type="ECO:0000313" key="6">
    <source>
        <dbReference type="EMBL" id="EGR32040.1"/>
    </source>
</evidence>
<dbReference type="InParanoid" id="G0QS10"/>
<accession>G0QS10</accession>
<dbReference type="Pfam" id="PF12894">
    <property type="entry name" value="ANAPC4_WD40"/>
    <property type="match status" value="1"/>
</dbReference>
<dbReference type="PROSITE" id="PS50082">
    <property type="entry name" value="WD_REPEATS_2"/>
    <property type="match status" value="1"/>
</dbReference>
<dbReference type="SMART" id="SM00320">
    <property type="entry name" value="WD40"/>
    <property type="match status" value="4"/>
</dbReference>
<dbReference type="eggNOG" id="KOG0267">
    <property type="taxonomic scope" value="Eukaryota"/>
</dbReference>
<reference evidence="6 7" key="1">
    <citation type="submission" date="2011-07" db="EMBL/GenBank/DDBJ databases">
        <authorList>
            <person name="Coyne R."/>
            <person name="Brami D."/>
            <person name="Johnson J."/>
            <person name="Hostetler J."/>
            <person name="Hannick L."/>
            <person name="Clark T."/>
            <person name="Cassidy-Hanley D."/>
            <person name="Inman J."/>
        </authorList>
    </citation>
    <scope>NUCLEOTIDE SEQUENCE [LARGE SCALE GENOMIC DNA]</scope>
    <source>
        <strain evidence="6 7">G5</strain>
    </source>
</reference>
<feature type="repeat" description="WD" evidence="3">
    <location>
        <begin position="218"/>
        <end position="251"/>
    </location>
</feature>
<dbReference type="PROSITE" id="PS50294">
    <property type="entry name" value="WD_REPEATS_REGION"/>
    <property type="match status" value="1"/>
</dbReference>
<dbReference type="Proteomes" id="UP000008983">
    <property type="component" value="Unassembled WGS sequence"/>
</dbReference>
<feature type="coiled-coil region" evidence="4">
    <location>
        <begin position="36"/>
        <end position="93"/>
    </location>
</feature>
<dbReference type="EMBL" id="GL983803">
    <property type="protein sequence ID" value="EGR32040.1"/>
    <property type="molecule type" value="Genomic_DNA"/>
</dbReference>
<evidence type="ECO:0000256" key="3">
    <source>
        <dbReference type="PROSITE-ProRule" id="PRU00221"/>
    </source>
</evidence>
<dbReference type="GeneID" id="14908193"/>
<keyword evidence="4" id="KW-0175">Coiled coil</keyword>
<dbReference type="InterPro" id="IPR036322">
    <property type="entry name" value="WD40_repeat_dom_sf"/>
</dbReference>
<dbReference type="InterPro" id="IPR019775">
    <property type="entry name" value="WD40_repeat_CS"/>
</dbReference>
<dbReference type="Gene3D" id="2.130.10.10">
    <property type="entry name" value="YVTN repeat-like/Quinoprotein amine dehydrogenase"/>
    <property type="match status" value="2"/>
</dbReference>
<gene>
    <name evidence="6" type="ORF">IMG5_098760</name>
</gene>
<dbReference type="InterPro" id="IPR001680">
    <property type="entry name" value="WD40_rpt"/>
</dbReference>
<feature type="domain" description="Anaphase-promoting complex subunit 4-like WD40" evidence="5">
    <location>
        <begin position="93"/>
        <end position="176"/>
    </location>
</feature>
<evidence type="ECO:0000259" key="5">
    <source>
        <dbReference type="Pfam" id="PF12894"/>
    </source>
</evidence>
<dbReference type="PROSITE" id="PS00678">
    <property type="entry name" value="WD_REPEATS_1"/>
    <property type="match status" value="1"/>
</dbReference>
<name>G0QS10_ICHMU</name>
<dbReference type="AlphaFoldDB" id="G0QS10"/>
<dbReference type="RefSeq" id="XP_004035526.1">
    <property type="nucleotide sequence ID" value="XM_004035478.1"/>
</dbReference>
<evidence type="ECO:0000256" key="4">
    <source>
        <dbReference type="SAM" id="Coils"/>
    </source>
</evidence>
<keyword evidence="2" id="KW-0677">Repeat</keyword>
<evidence type="ECO:0000256" key="2">
    <source>
        <dbReference type="ARBA" id="ARBA00022737"/>
    </source>
</evidence>
<evidence type="ECO:0000313" key="7">
    <source>
        <dbReference type="Proteomes" id="UP000008983"/>
    </source>
</evidence>
<dbReference type="PANTHER" id="PTHR47822:SF2">
    <property type="entry name" value="F-BOX AND WD-40 DOMAIN PROTEIN 7"/>
    <property type="match status" value="1"/>
</dbReference>
<dbReference type="InterPro" id="IPR015943">
    <property type="entry name" value="WD40/YVTN_repeat-like_dom_sf"/>
</dbReference>
<sequence length="356" mass="41382">MKSNNINTENRNSQKQQFYVKQVKDYITSKIKKKQSIELQQDYKELKSQLQNSNKIQSFPLLPQKKHSMQILKENLNKNNEEQNEKIEQKNVRYDPQDILVAIASENGTIQIIFEYKGQIAYNLQDPSLKQAPVTCVRWNPDSLIKNMLLSTYSDGKTLYWNVQNQKIVHMFEEKGNDLNTCDFNLDGSKFITGGLDTKVRLYDLETQQCQILQAGICSGHKNRIYASKFSTENILLTAGWDQSVLMWDIRRSWREDKQLQLWDIRQTKKCIDIILDIEKSFIYCCQFSKSDDNYIIAGSSGTNLILLFDRECNNKCVDVLHQNINKGIFSIDWANYRNSASYGTSDGKWGSMEII</sequence>